<gene>
    <name evidence="2" type="ORF">PVK06_012899</name>
</gene>
<sequence length="207" mass="24222">MEICNKMWFQGEKMKDVTIVEKILHSMMSKFDYVVWSIEESKDINVLSLDELQSSLLVHKGRGKGRGIGRGRGDQHDKDDGNRNENNNFRTNDDQSKGNGRDFDKTKIKFFKCQKFNHYRFECYVRLPNDKDEQSHFVENKERFETLLMAIEVEKEPNLDVWYVDTSRNNHMFGISFGDYSTVDVMGKGNINIRTKNGFVETISKVL</sequence>
<feature type="compositionally biased region" description="Basic and acidic residues" evidence="1">
    <location>
        <begin position="71"/>
        <end position="83"/>
    </location>
</feature>
<dbReference type="EMBL" id="JARKNE010000004">
    <property type="protein sequence ID" value="KAK5837089.1"/>
    <property type="molecule type" value="Genomic_DNA"/>
</dbReference>
<proteinExistence type="predicted"/>
<reference evidence="2 3" key="1">
    <citation type="submission" date="2023-03" db="EMBL/GenBank/DDBJ databases">
        <title>WGS of Gossypium arboreum.</title>
        <authorList>
            <person name="Yu D."/>
        </authorList>
    </citation>
    <scope>NUCLEOTIDE SEQUENCE [LARGE SCALE GENOMIC DNA]</scope>
    <source>
        <tissue evidence="2">Leaf</tissue>
    </source>
</reference>
<dbReference type="Proteomes" id="UP001358586">
    <property type="component" value="Chromosome 4"/>
</dbReference>
<comment type="caution">
    <text evidence="2">The sequence shown here is derived from an EMBL/GenBank/DDBJ whole genome shotgun (WGS) entry which is preliminary data.</text>
</comment>
<feature type="compositionally biased region" description="Basic and acidic residues" evidence="1">
    <location>
        <begin position="91"/>
        <end position="100"/>
    </location>
</feature>
<organism evidence="2 3">
    <name type="scientific">Gossypium arboreum</name>
    <name type="common">Tree cotton</name>
    <name type="synonym">Gossypium nanking</name>
    <dbReference type="NCBI Taxonomy" id="29729"/>
    <lineage>
        <taxon>Eukaryota</taxon>
        <taxon>Viridiplantae</taxon>
        <taxon>Streptophyta</taxon>
        <taxon>Embryophyta</taxon>
        <taxon>Tracheophyta</taxon>
        <taxon>Spermatophyta</taxon>
        <taxon>Magnoliopsida</taxon>
        <taxon>eudicotyledons</taxon>
        <taxon>Gunneridae</taxon>
        <taxon>Pentapetalae</taxon>
        <taxon>rosids</taxon>
        <taxon>malvids</taxon>
        <taxon>Malvales</taxon>
        <taxon>Malvaceae</taxon>
        <taxon>Malvoideae</taxon>
        <taxon>Gossypium</taxon>
    </lineage>
</organism>
<accession>A0ABR0QCY7</accession>
<protein>
    <submittedName>
        <fullName evidence="2">Uncharacterized protein</fullName>
    </submittedName>
</protein>
<evidence type="ECO:0000256" key="1">
    <source>
        <dbReference type="SAM" id="MobiDB-lite"/>
    </source>
</evidence>
<name>A0ABR0QCY7_GOSAR</name>
<evidence type="ECO:0000313" key="2">
    <source>
        <dbReference type="EMBL" id="KAK5837089.1"/>
    </source>
</evidence>
<evidence type="ECO:0000313" key="3">
    <source>
        <dbReference type="Proteomes" id="UP001358586"/>
    </source>
</evidence>
<feature type="region of interest" description="Disordered" evidence="1">
    <location>
        <begin position="63"/>
        <end position="100"/>
    </location>
</feature>
<keyword evidence="3" id="KW-1185">Reference proteome</keyword>